<dbReference type="InterPro" id="IPR000959">
    <property type="entry name" value="POLO_box_dom"/>
</dbReference>
<keyword evidence="7 14" id="KW-0547">Nucleotide-binding</keyword>
<feature type="region of interest" description="Disordered" evidence="16">
    <location>
        <begin position="586"/>
        <end position="605"/>
    </location>
</feature>
<dbReference type="Pfam" id="PF00659">
    <property type="entry name" value="POLO_box"/>
    <property type="match status" value="2"/>
</dbReference>
<dbReference type="PROSITE" id="PS00108">
    <property type="entry name" value="PROTEIN_KINASE_ST"/>
    <property type="match status" value="1"/>
</dbReference>
<comment type="subcellular location">
    <subcellularLocation>
        <location evidence="2">Cytoplasm</location>
        <location evidence="2">Cytoskeleton</location>
        <location evidence="2">Microtubule organizing center</location>
        <location evidence="2">Centrosome</location>
    </subcellularLocation>
    <subcellularLocation>
        <location evidence="1">Nucleus</location>
    </subcellularLocation>
</comment>
<dbReference type="GO" id="GO:0004674">
    <property type="term" value="F:protein serine/threonine kinase activity"/>
    <property type="evidence" value="ECO:0007669"/>
    <property type="project" value="UniProtKB-KW"/>
</dbReference>
<dbReference type="Pfam" id="PF00069">
    <property type="entry name" value="Pkinase"/>
    <property type="match status" value="1"/>
</dbReference>
<dbReference type="InterPro" id="IPR033695">
    <property type="entry name" value="POLO_box_2"/>
</dbReference>
<dbReference type="PANTHER" id="PTHR24345:SF93">
    <property type="entry name" value="SERINE_THREONINE-PROTEIN KINASE PLK1"/>
    <property type="match status" value="1"/>
</dbReference>
<feature type="domain" description="Protein kinase" evidence="17">
    <location>
        <begin position="26"/>
        <end position="278"/>
    </location>
</feature>
<dbReference type="InterPro" id="IPR033701">
    <property type="entry name" value="POLO_box_1"/>
</dbReference>
<evidence type="ECO:0000256" key="13">
    <source>
        <dbReference type="ARBA" id="ARBA00048347"/>
    </source>
</evidence>
<evidence type="ECO:0000256" key="8">
    <source>
        <dbReference type="ARBA" id="ARBA00022777"/>
    </source>
</evidence>
<dbReference type="CDD" id="cd13118">
    <property type="entry name" value="POLO_box_1"/>
    <property type="match status" value="1"/>
</dbReference>
<accession>A0A6A7G3C6</accession>
<dbReference type="PANTHER" id="PTHR24345">
    <property type="entry name" value="SERINE/THREONINE-PROTEIN KINASE PLK"/>
    <property type="match status" value="1"/>
</dbReference>
<evidence type="ECO:0000256" key="1">
    <source>
        <dbReference type="ARBA" id="ARBA00004123"/>
    </source>
</evidence>
<evidence type="ECO:0000256" key="6">
    <source>
        <dbReference type="ARBA" id="ARBA00022737"/>
    </source>
</evidence>
<evidence type="ECO:0000256" key="16">
    <source>
        <dbReference type="SAM" id="MobiDB-lite"/>
    </source>
</evidence>
<evidence type="ECO:0000259" key="18">
    <source>
        <dbReference type="PROSITE" id="PS50078"/>
    </source>
</evidence>
<dbReference type="FunFam" id="3.30.200.20:FF:000284">
    <property type="entry name" value="Serine/threonine-protein kinase PLK"/>
    <property type="match status" value="1"/>
</dbReference>
<dbReference type="FunFam" id="3.30.1120.30:FF:000001">
    <property type="entry name" value="Serine/threonine-protein kinase PLK"/>
    <property type="match status" value="1"/>
</dbReference>
<dbReference type="InterPro" id="IPR008271">
    <property type="entry name" value="Ser/Thr_kinase_AS"/>
</dbReference>
<dbReference type="GO" id="GO:0005737">
    <property type="term" value="C:cytoplasm"/>
    <property type="evidence" value="ECO:0007669"/>
    <property type="project" value="TreeGrafter"/>
</dbReference>
<comment type="similarity">
    <text evidence="15">Belongs to the protein kinase superfamily. Ser/Thr protein kinase family. CDC5/Polo subfamily.</text>
</comment>
<dbReference type="Gene3D" id="3.30.200.20">
    <property type="entry name" value="Phosphorylase Kinase, domain 1"/>
    <property type="match status" value="1"/>
</dbReference>
<evidence type="ECO:0000256" key="12">
    <source>
        <dbReference type="ARBA" id="ARBA00047802"/>
    </source>
</evidence>
<name>A0A6A7G3C6_9CRUS</name>
<dbReference type="GO" id="GO:0005524">
    <property type="term" value="F:ATP binding"/>
    <property type="evidence" value="ECO:0007669"/>
    <property type="project" value="UniProtKB-UniRule"/>
</dbReference>
<dbReference type="EC" id="2.7.11.21" evidence="15"/>
<evidence type="ECO:0000256" key="2">
    <source>
        <dbReference type="ARBA" id="ARBA00004300"/>
    </source>
</evidence>
<comment type="catalytic activity">
    <reaction evidence="13">
        <text>L-seryl-[protein] + ATP = O-phospho-L-seryl-[protein] + ADP + H(+)</text>
        <dbReference type="Rhea" id="RHEA:17989"/>
        <dbReference type="Rhea" id="RHEA-COMP:9863"/>
        <dbReference type="Rhea" id="RHEA-COMP:11604"/>
        <dbReference type="ChEBI" id="CHEBI:15378"/>
        <dbReference type="ChEBI" id="CHEBI:29999"/>
        <dbReference type="ChEBI" id="CHEBI:30616"/>
        <dbReference type="ChEBI" id="CHEBI:83421"/>
        <dbReference type="ChEBI" id="CHEBI:456216"/>
        <dbReference type="EC" id="2.7.11.21"/>
    </reaction>
</comment>
<feature type="domain" description="POLO box" evidence="18">
    <location>
        <begin position="495"/>
        <end position="577"/>
    </location>
</feature>
<reference evidence="19" key="1">
    <citation type="submission" date="2017-11" db="EMBL/GenBank/DDBJ databases">
        <title>The sensing device of the deep-sea amphipod.</title>
        <authorList>
            <person name="Kobayashi H."/>
            <person name="Nagahama T."/>
            <person name="Arai W."/>
            <person name="Sasagawa Y."/>
            <person name="Umeda M."/>
            <person name="Hayashi T."/>
            <person name="Nikaido I."/>
            <person name="Watanabe H."/>
            <person name="Oguri K."/>
            <person name="Kitazato H."/>
            <person name="Fujioka K."/>
            <person name="Kido Y."/>
            <person name="Takami H."/>
        </authorList>
    </citation>
    <scope>NUCLEOTIDE SEQUENCE</scope>
    <source>
        <tissue evidence="19">Whole body</tissue>
    </source>
</reference>
<evidence type="ECO:0000256" key="5">
    <source>
        <dbReference type="ARBA" id="ARBA00022679"/>
    </source>
</evidence>
<protein>
    <recommendedName>
        <fullName evidence="15">Serine/threonine-protein kinase PLK</fullName>
        <ecNumber evidence="15">2.7.11.21</ecNumber>
    </recommendedName>
    <alternativeName>
        <fullName evidence="15">Polo-like kinase</fullName>
    </alternativeName>
</protein>
<keyword evidence="10" id="KW-0206">Cytoskeleton</keyword>
<dbReference type="Gene3D" id="3.30.1120.30">
    <property type="entry name" value="POLO box domain"/>
    <property type="match status" value="2"/>
</dbReference>
<organism evidence="19">
    <name type="scientific">Hirondellea gigas</name>
    <dbReference type="NCBI Taxonomy" id="1518452"/>
    <lineage>
        <taxon>Eukaryota</taxon>
        <taxon>Metazoa</taxon>
        <taxon>Ecdysozoa</taxon>
        <taxon>Arthropoda</taxon>
        <taxon>Crustacea</taxon>
        <taxon>Multicrustacea</taxon>
        <taxon>Malacostraca</taxon>
        <taxon>Eumalacostraca</taxon>
        <taxon>Peracarida</taxon>
        <taxon>Amphipoda</taxon>
        <taxon>Amphilochidea</taxon>
        <taxon>Lysianassida</taxon>
        <taxon>Lysianassidira</taxon>
        <taxon>Lysianassoidea</taxon>
        <taxon>Lysianassidae</taxon>
        <taxon>Hirondellea</taxon>
    </lineage>
</organism>
<evidence type="ECO:0000313" key="19">
    <source>
        <dbReference type="EMBL" id="LAC25386.1"/>
    </source>
</evidence>
<dbReference type="PROSITE" id="PS50078">
    <property type="entry name" value="POLO_BOX"/>
    <property type="match status" value="2"/>
</dbReference>
<dbReference type="GO" id="GO:0007052">
    <property type="term" value="P:mitotic spindle organization"/>
    <property type="evidence" value="ECO:0007669"/>
    <property type="project" value="TreeGrafter"/>
</dbReference>
<feature type="domain" description="POLO box" evidence="18">
    <location>
        <begin position="395"/>
        <end position="473"/>
    </location>
</feature>
<evidence type="ECO:0000256" key="10">
    <source>
        <dbReference type="ARBA" id="ARBA00023212"/>
    </source>
</evidence>
<dbReference type="CDD" id="cd13117">
    <property type="entry name" value="POLO_box_2"/>
    <property type="match status" value="1"/>
</dbReference>
<keyword evidence="9 14" id="KW-0067">ATP-binding</keyword>
<dbReference type="GO" id="GO:0000776">
    <property type="term" value="C:kinetochore"/>
    <property type="evidence" value="ECO:0007669"/>
    <property type="project" value="TreeGrafter"/>
</dbReference>
<dbReference type="InterPro" id="IPR000719">
    <property type="entry name" value="Prot_kinase_dom"/>
</dbReference>
<dbReference type="InterPro" id="IPR036947">
    <property type="entry name" value="POLO_box_dom_sf"/>
</dbReference>
<dbReference type="EMBL" id="IACT01006251">
    <property type="protein sequence ID" value="LAC25386.1"/>
    <property type="molecule type" value="mRNA"/>
</dbReference>
<evidence type="ECO:0000256" key="15">
    <source>
        <dbReference type="RuleBase" id="RU361162"/>
    </source>
</evidence>
<proteinExistence type="evidence at transcript level"/>
<keyword evidence="4 15" id="KW-0723">Serine/threonine-protein kinase</keyword>
<dbReference type="InterPro" id="IPR011009">
    <property type="entry name" value="Kinase-like_dom_sf"/>
</dbReference>
<evidence type="ECO:0000256" key="9">
    <source>
        <dbReference type="ARBA" id="ARBA00022840"/>
    </source>
</evidence>
<evidence type="ECO:0000256" key="7">
    <source>
        <dbReference type="ARBA" id="ARBA00022741"/>
    </source>
</evidence>
<keyword evidence="6" id="KW-0677">Repeat</keyword>
<dbReference type="SUPFAM" id="SSF56112">
    <property type="entry name" value="Protein kinase-like (PK-like)"/>
    <property type="match status" value="1"/>
</dbReference>
<keyword evidence="5 15" id="KW-0808">Transferase</keyword>
<keyword evidence="11" id="KW-0539">Nucleus</keyword>
<evidence type="ECO:0000256" key="3">
    <source>
        <dbReference type="ARBA" id="ARBA00022490"/>
    </source>
</evidence>
<dbReference type="PROSITE" id="PS50011">
    <property type="entry name" value="PROTEIN_KINASE_DOM"/>
    <property type="match status" value="1"/>
</dbReference>
<dbReference type="GO" id="GO:0005634">
    <property type="term" value="C:nucleus"/>
    <property type="evidence" value="ECO:0007669"/>
    <property type="project" value="UniProtKB-SubCell"/>
</dbReference>
<dbReference type="CDD" id="cd14099">
    <property type="entry name" value="STKc_PLK"/>
    <property type="match status" value="1"/>
</dbReference>
<dbReference type="FunFam" id="1.10.510.10:FF:000727">
    <property type="entry name" value="Serine/threonine-protein kinase PLK"/>
    <property type="match status" value="1"/>
</dbReference>
<comment type="catalytic activity">
    <reaction evidence="12 15">
        <text>L-threonyl-[protein] + ATP = O-phospho-L-threonyl-[protein] + ADP + H(+)</text>
        <dbReference type="Rhea" id="RHEA:46608"/>
        <dbReference type="Rhea" id="RHEA-COMP:11060"/>
        <dbReference type="Rhea" id="RHEA-COMP:11605"/>
        <dbReference type="ChEBI" id="CHEBI:15378"/>
        <dbReference type="ChEBI" id="CHEBI:30013"/>
        <dbReference type="ChEBI" id="CHEBI:30616"/>
        <dbReference type="ChEBI" id="CHEBI:61977"/>
        <dbReference type="ChEBI" id="CHEBI:456216"/>
        <dbReference type="EC" id="2.7.11.21"/>
    </reaction>
</comment>
<evidence type="ECO:0000256" key="4">
    <source>
        <dbReference type="ARBA" id="ARBA00022527"/>
    </source>
</evidence>
<dbReference type="PROSITE" id="PS00107">
    <property type="entry name" value="PROTEIN_KINASE_ATP"/>
    <property type="match status" value="1"/>
</dbReference>
<evidence type="ECO:0000256" key="14">
    <source>
        <dbReference type="PROSITE-ProRule" id="PRU10141"/>
    </source>
</evidence>
<evidence type="ECO:0000259" key="17">
    <source>
        <dbReference type="PROSITE" id="PS50011"/>
    </source>
</evidence>
<feature type="binding site" evidence="14">
    <location>
        <position position="55"/>
    </location>
    <ligand>
        <name>ATP</name>
        <dbReference type="ChEBI" id="CHEBI:30616"/>
    </ligand>
</feature>
<dbReference type="AlphaFoldDB" id="A0A6A7G3C6"/>
<dbReference type="SUPFAM" id="SSF82615">
    <property type="entry name" value="Polo-box domain"/>
    <property type="match status" value="2"/>
</dbReference>
<evidence type="ECO:0000256" key="11">
    <source>
        <dbReference type="ARBA" id="ARBA00023242"/>
    </source>
</evidence>
<dbReference type="GO" id="GO:0000922">
    <property type="term" value="C:spindle pole"/>
    <property type="evidence" value="ECO:0007669"/>
    <property type="project" value="TreeGrafter"/>
</dbReference>
<keyword evidence="3" id="KW-0963">Cytoplasm</keyword>
<dbReference type="SMART" id="SM00220">
    <property type="entry name" value="S_TKc"/>
    <property type="match status" value="1"/>
</dbReference>
<dbReference type="Gene3D" id="1.10.510.10">
    <property type="entry name" value="Transferase(Phosphotransferase) domain 1"/>
    <property type="match status" value="1"/>
</dbReference>
<dbReference type="InterPro" id="IPR017441">
    <property type="entry name" value="Protein_kinase_ATP_BS"/>
</dbReference>
<sequence length="605" mass="68759">MSSHTKEETKKELPEYITDPGTGKTYLRGKFLGKGGFARCYELTETTTKAVFAGKIVSKSLLIKPHQKEKMSQEIAIHRSLKHHHIVGFHSFFEDSENVYIILELCRRRSMMELHKRRKALTEPEARYFMLHLLNGVKHLHDSRVIHRDLKLGNLFLNDEMQVKIGDFGLATRIDFDGERKKTLCGTPNYIAPEILSKKGHSFEVDIWSIGCILFTLLVGKPPFETQTLKDTYMRIKRNEYHVPSRLSCSAKVLIKRLLHADPSQRPNAQQILNDDFMTNGYRPTRLPTSCLTMAPRYDARHMQVGSNSRRPLGELNNKDGNSPMKVGGNGGAATATGKRYAQDAKATAPAPGPEDCHLKDLFSQVSSVVASNPEDKKNVNEDETEDPAAVPMIWISKWVDYSDKYGLGYQLCDDSIGVLFNDFTKLQLLPDGENIQYIERNLTEHYHTLSVYPETLYKKVTLLRYFRNYMNEHLLKAGATMCPREGDELVRIPSLRTYFRTRSAIVLHLTNGTLQMNFFEDHTKIILCPLMGAVTYIDEKKNFRTFKLDRIQQHGCNADLASRLKYACNMMQKMMLTRYTSESVSSSSAAAPSKSSKTAPQPVA</sequence>
<dbReference type="GO" id="GO:0005813">
    <property type="term" value="C:centrosome"/>
    <property type="evidence" value="ECO:0007669"/>
    <property type="project" value="UniProtKB-SubCell"/>
</dbReference>
<keyword evidence="8 15" id="KW-0418">Kinase</keyword>
<feature type="region of interest" description="Disordered" evidence="16">
    <location>
        <begin position="307"/>
        <end position="337"/>
    </location>
</feature>